<dbReference type="STRING" id="65499.SAMN04488000_115227"/>
<dbReference type="AlphaFoldDB" id="A0A1H9UFF1"/>
<dbReference type="PANTHER" id="PTHR10668:SF103">
    <property type="entry name" value="PYRIDINE NUCLEOTIDE-DISULFIDE OXIDOREDUCTASE DOMAIN-CONTAINING PROTEIN 2"/>
    <property type="match status" value="1"/>
</dbReference>
<dbReference type="EMBL" id="FOFV01000015">
    <property type="protein sequence ID" value="SES07998.1"/>
    <property type="molecule type" value="Genomic_DNA"/>
</dbReference>
<dbReference type="Gene3D" id="3.50.50.60">
    <property type="entry name" value="FAD/NAD(P)-binding domain"/>
    <property type="match status" value="2"/>
</dbReference>
<comment type="function">
    <text evidence="1">Probable oxidoreductase that may play a role as regulator of mitochondrial function.</text>
</comment>
<reference evidence="6" key="1">
    <citation type="submission" date="2016-10" db="EMBL/GenBank/DDBJ databases">
        <authorList>
            <person name="Varghese N."/>
            <person name="Submissions S."/>
        </authorList>
    </citation>
    <scope>NUCLEOTIDE SEQUENCE [LARGE SCALE GENOMIC DNA]</scope>
    <source>
        <strain evidence="6">DSM 44437</strain>
    </source>
</reference>
<name>A0A1H9UFF1_9PSEU</name>
<dbReference type="InterPro" id="IPR002937">
    <property type="entry name" value="Amino_oxidase"/>
</dbReference>
<evidence type="ECO:0000259" key="4">
    <source>
        <dbReference type="Pfam" id="PF01593"/>
    </source>
</evidence>
<dbReference type="Pfam" id="PF01593">
    <property type="entry name" value="Amino_oxidase"/>
    <property type="match status" value="1"/>
</dbReference>
<keyword evidence="6" id="KW-1185">Reference proteome</keyword>
<dbReference type="GO" id="GO:0016491">
    <property type="term" value="F:oxidoreductase activity"/>
    <property type="evidence" value="ECO:0007669"/>
    <property type="project" value="InterPro"/>
</dbReference>
<comment type="subunit">
    <text evidence="2">Interacts with COX5B; this interaction may contribute to localize PYROXD2 to the inner face of the inner mitochondrial membrane.</text>
</comment>
<evidence type="ECO:0000313" key="6">
    <source>
        <dbReference type="Proteomes" id="UP000199503"/>
    </source>
</evidence>
<dbReference type="Proteomes" id="UP000199503">
    <property type="component" value="Unassembled WGS sequence"/>
</dbReference>
<proteinExistence type="predicted"/>
<dbReference type="SUPFAM" id="SSF51905">
    <property type="entry name" value="FAD/NAD(P)-binding domain"/>
    <property type="match status" value="1"/>
</dbReference>
<protein>
    <recommendedName>
        <fullName evidence="3">Pyridine nucleotide-disulfide oxidoreductase domain-containing protein 2</fullName>
    </recommendedName>
</protein>
<evidence type="ECO:0000256" key="1">
    <source>
        <dbReference type="ARBA" id="ARBA00037217"/>
    </source>
</evidence>
<gene>
    <name evidence="5" type="ORF">SAMN04488000_115227</name>
</gene>
<dbReference type="PANTHER" id="PTHR10668">
    <property type="entry name" value="PHYTOENE DEHYDROGENASE"/>
    <property type="match status" value="1"/>
</dbReference>
<dbReference type="GO" id="GO:0005829">
    <property type="term" value="C:cytosol"/>
    <property type="evidence" value="ECO:0007669"/>
    <property type="project" value="TreeGrafter"/>
</dbReference>
<dbReference type="Pfam" id="PF13450">
    <property type="entry name" value="NAD_binding_8"/>
    <property type="match status" value="1"/>
</dbReference>
<feature type="domain" description="Amine oxidase" evidence="4">
    <location>
        <begin position="176"/>
        <end position="369"/>
    </location>
</feature>
<sequence length="518" mass="55622">MFPTDQATWEGFRGMDDVVIVGGGHNGLVAAAYLARAGKSVRVLEKLPHVGGAAVSASPWEGVDARLSRFSYLVSLLPDRIVSDLGLRLALKSRAASSYTPNGKTGLLVERSPGAATVESFEAVCGSLDDWERWQRWYADLELMAQALAPTLLEPLVSRDHLRVHVDAVARGRVWEQVFERPIGATLQELFDNNLVRGVVATDALIGTHASLHSLSANKCFLYHVIGNGTGEWKVPVGGMGGVTAELERVAREAGAQIVTGAEVTSVESDGKTAAVTCGDTTVEARFVLSNVAPSVLGRLRGKEVQDAPGCQLKINMLLRRLPELKSGVDARLAFAGTFHLDESYDQLETAYLESAAGQVPSVLPGEMYCHSLTDPSILGPSLRGHETLTLFGLHLPASLFQGRNEELRDELVRRYLDQLDAHLVEPIRDCLATDADGEPCIEARTPLDLESELGLPGGNIFHGELDWPFAETEDQIGRWGVETDVDNVLVCGAGSRRGGGVSGIGGHNAAKAVLERI</sequence>
<organism evidence="5 6">
    <name type="scientific">Lentzea albida</name>
    <dbReference type="NCBI Taxonomy" id="65499"/>
    <lineage>
        <taxon>Bacteria</taxon>
        <taxon>Bacillati</taxon>
        <taxon>Actinomycetota</taxon>
        <taxon>Actinomycetes</taxon>
        <taxon>Pseudonocardiales</taxon>
        <taxon>Pseudonocardiaceae</taxon>
        <taxon>Lentzea</taxon>
    </lineage>
</organism>
<evidence type="ECO:0000313" key="5">
    <source>
        <dbReference type="EMBL" id="SES07998.1"/>
    </source>
</evidence>
<evidence type="ECO:0000256" key="3">
    <source>
        <dbReference type="ARBA" id="ARBA00040298"/>
    </source>
</evidence>
<evidence type="ECO:0000256" key="2">
    <source>
        <dbReference type="ARBA" id="ARBA00038825"/>
    </source>
</evidence>
<accession>A0A1H9UFF1</accession>
<dbReference type="InterPro" id="IPR036188">
    <property type="entry name" value="FAD/NAD-bd_sf"/>
</dbReference>